<dbReference type="EMBL" id="MU802007">
    <property type="protein sequence ID" value="KAJ3983874.1"/>
    <property type="molecule type" value="Genomic_DNA"/>
</dbReference>
<feature type="compositionally biased region" description="Basic and acidic residues" evidence="1">
    <location>
        <begin position="567"/>
        <end position="580"/>
    </location>
</feature>
<feature type="compositionally biased region" description="Low complexity" evidence="1">
    <location>
        <begin position="119"/>
        <end position="133"/>
    </location>
</feature>
<feature type="compositionally biased region" description="Polar residues" evidence="1">
    <location>
        <begin position="21"/>
        <end position="38"/>
    </location>
</feature>
<feature type="compositionally biased region" description="Polar residues" evidence="1">
    <location>
        <begin position="294"/>
        <end position="305"/>
    </location>
</feature>
<dbReference type="Proteomes" id="UP001163850">
    <property type="component" value="Unassembled WGS sequence"/>
</dbReference>
<protein>
    <submittedName>
        <fullName evidence="2">Uncharacterized protein</fullName>
    </submittedName>
</protein>
<feature type="compositionally biased region" description="Low complexity" evidence="1">
    <location>
        <begin position="384"/>
        <end position="426"/>
    </location>
</feature>
<feature type="region of interest" description="Disordered" evidence="1">
    <location>
        <begin position="294"/>
        <end position="601"/>
    </location>
</feature>
<reference evidence="2" key="1">
    <citation type="submission" date="2022-08" db="EMBL/GenBank/DDBJ databases">
        <authorList>
            <consortium name="DOE Joint Genome Institute"/>
            <person name="Min B."/>
            <person name="Riley R."/>
            <person name="Sierra-Patev S."/>
            <person name="Naranjo-Ortiz M."/>
            <person name="Looney B."/>
            <person name="Konkel Z."/>
            <person name="Slot J.C."/>
            <person name="Sakamoto Y."/>
            <person name="Steenwyk J.L."/>
            <person name="Rokas A."/>
            <person name="Carro J."/>
            <person name="Camarero S."/>
            <person name="Ferreira P."/>
            <person name="Molpeceres G."/>
            <person name="Ruiz-Duenas F.J."/>
            <person name="Serrano A."/>
            <person name="Henrissat B."/>
            <person name="Drula E."/>
            <person name="Hughes K.W."/>
            <person name="Mata J.L."/>
            <person name="Ishikawa N.K."/>
            <person name="Vargas-Isla R."/>
            <person name="Ushijima S."/>
            <person name="Smith C.A."/>
            <person name="Ahrendt S."/>
            <person name="Andreopoulos W."/>
            <person name="He G."/>
            <person name="Labutti K."/>
            <person name="Lipzen A."/>
            <person name="Ng V."/>
            <person name="Sandor L."/>
            <person name="Barry K."/>
            <person name="Martinez A.T."/>
            <person name="Xiao Y."/>
            <person name="Gibbons J.G."/>
            <person name="Terashima K."/>
            <person name="Hibbett D.S."/>
            <person name="Grigoriev I.V."/>
        </authorList>
    </citation>
    <scope>NUCLEOTIDE SEQUENCE</scope>
    <source>
        <strain evidence="2">TFB7829</strain>
    </source>
</reference>
<comment type="caution">
    <text evidence="2">The sequence shown here is derived from an EMBL/GenBank/DDBJ whole genome shotgun (WGS) entry which is preliminary data.</text>
</comment>
<accession>A0AA38US87</accession>
<feature type="compositionally biased region" description="Low complexity" evidence="1">
    <location>
        <begin position="349"/>
        <end position="368"/>
    </location>
</feature>
<feature type="compositionally biased region" description="Low complexity" evidence="1">
    <location>
        <begin position="497"/>
        <end position="520"/>
    </location>
</feature>
<feature type="compositionally biased region" description="Low complexity" evidence="1">
    <location>
        <begin position="69"/>
        <end position="84"/>
    </location>
</feature>
<evidence type="ECO:0000313" key="3">
    <source>
        <dbReference type="Proteomes" id="UP001163850"/>
    </source>
</evidence>
<evidence type="ECO:0000256" key="1">
    <source>
        <dbReference type="SAM" id="MobiDB-lite"/>
    </source>
</evidence>
<sequence length="601" mass="61823">MTPAQSRANRSLPGSRAHSVDATSFHTPAMSTVNSKRSSMLGPARNEPPPVPSVIPEVVPATPSIRSATSVRSSRLPSLSRTPTENATRVDPSRDQSRGRSAVSRGKERAITSPPIDESSSTTSTSNRNSSSRLADTLSSVWGAVSPTARSIAESLKSKEATPLSSPVKRELREILHAPPPPPDPIPFTAEEAPMSAVDMPGAFEGGISVGEVDQSQTEPPVVESFSEAAAWGSFTSAGEATGANMGPTNLRISTALSNRAPSAVISPITLPEMNVDRSTQPIAEAGMLSLSNEPLINSNESSDLLSPPESAPSSTHNLAELLNTATPGLKSPTNATSPVSTSSKNTWSTKASPKPSSSPNATNPTTPAIEVQATASKSPWGTPKPAATPKAASKAASKNPSKAATPLASMTPKPAATPKVATPIPASSPRVETIELLPTTSEQQVESAVAETHPSKDEIAAPDTTTQKTETHIENAASEPAGEPAADTAAPVPSDEATPAEAAEAQTAPTAAETPAEPETSVEIPETSDASKEDIGGKTMVAATLDESAPETAPGTPGDGLNGADIEGRGEEGDEKEAKEEDEQANTPGGKKKKKKKKNK</sequence>
<feature type="region of interest" description="Disordered" evidence="1">
    <location>
        <begin position="1"/>
        <end position="190"/>
    </location>
</feature>
<gene>
    <name evidence="2" type="ORF">F5890DRAFT_122573</name>
</gene>
<feature type="compositionally biased region" description="Basic residues" evidence="1">
    <location>
        <begin position="591"/>
        <end position="601"/>
    </location>
</feature>
<feature type="compositionally biased region" description="Polar residues" evidence="1">
    <location>
        <begin position="312"/>
        <end position="348"/>
    </location>
</feature>
<proteinExistence type="predicted"/>
<organism evidence="2 3">
    <name type="scientific">Lentinula detonsa</name>
    <dbReference type="NCBI Taxonomy" id="2804962"/>
    <lineage>
        <taxon>Eukaryota</taxon>
        <taxon>Fungi</taxon>
        <taxon>Dikarya</taxon>
        <taxon>Basidiomycota</taxon>
        <taxon>Agaricomycotina</taxon>
        <taxon>Agaricomycetes</taxon>
        <taxon>Agaricomycetidae</taxon>
        <taxon>Agaricales</taxon>
        <taxon>Marasmiineae</taxon>
        <taxon>Omphalotaceae</taxon>
        <taxon>Lentinula</taxon>
    </lineage>
</organism>
<name>A0AA38US87_9AGAR</name>
<dbReference type="AlphaFoldDB" id="A0AA38US87"/>
<evidence type="ECO:0000313" key="2">
    <source>
        <dbReference type="EMBL" id="KAJ3983874.1"/>
    </source>
</evidence>